<accession>A0A7T0C050</accession>
<keyword evidence="4" id="KW-0443">Lipid metabolism</keyword>
<evidence type="ECO:0000256" key="3">
    <source>
        <dbReference type="ARBA" id="ARBA00022679"/>
    </source>
</evidence>
<evidence type="ECO:0000313" key="7">
    <source>
        <dbReference type="EMBL" id="QPJ63937.1"/>
    </source>
</evidence>
<evidence type="ECO:0000256" key="2">
    <source>
        <dbReference type="ARBA" id="ARBA00022556"/>
    </source>
</evidence>
<dbReference type="InterPro" id="IPR010137">
    <property type="entry name" value="Lipid_A_LpxA"/>
</dbReference>
<keyword evidence="2" id="KW-0441">Lipid A biosynthesis</keyword>
<dbReference type="Pfam" id="PF13720">
    <property type="entry name" value="Acetyltransf_11"/>
    <property type="match status" value="1"/>
</dbReference>
<dbReference type="NCBIfam" id="NF003657">
    <property type="entry name" value="PRK05289.1"/>
    <property type="match status" value="1"/>
</dbReference>
<evidence type="ECO:0000256" key="1">
    <source>
        <dbReference type="ARBA" id="ARBA00022516"/>
    </source>
</evidence>
<proteinExistence type="predicted"/>
<dbReference type="GO" id="GO:0008780">
    <property type="term" value="F:acyl-[acyl-carrier-protein]-UDP-N-acetylglucosamine O-acyltransferase activity"/>
    <property type="evidence" value="ECO:0007669"/>
    <property type="project" value="UniProtKB-EC"/>
</dbReference>
<organism evidence="7 8">
    <name type="scientific">Candidatus Nitrohelix vancouverensis</name>
    <dbReference type="NCBI Taxonomy" id="2705534"/>
    <lineage>
        <taxon>Bacteria</taxon>
        <taxon>Pseudomonadati</taxon>
        <taxon>Nitrospinota/Tectimicrobiota group</taxon>
        <taxon>Nitrospinota</taxon>
        <taxon>Nitrospinia</taxon>
        <taxon>Nitrospinales</taxon>
        <taxon>Nitrospinaceae</taxon>
        <taxon>Candidatus Nitrohelix</taxon>
    </lineage>
</organism>
<dbReference type="PANTHER" id="PTHR43480">
    <property type="entry name" value="ACYL-[ACYL-CARRIER-PROTEIN]--UDP-N-ACETYLGLUCOSAMINE O-ACYLTRANSFERASE"/>
    <property type="match status" value="1"/>
</dbReference>
<dbReference type="CDD" id="cd03351">
    <property type="entry name" value="LbH_UDP-GlcNAc_AT"/>
    <property type="match status" value="1"/>
</dbReference>
<dbReference type="InterPro" id="IPR029098">
    <property type="entry name" value="Acetyltransf_C"/>
</dbReference>
<reference evidence="8" key="1">
    <citation type="submission" date="2020-02" db="EMBL/GenBank/DDBJ databases">
        <title>Genomic and physiological characterization of two novel Nitrospinaceae genera.</title>
        <authorList>
            <person name="Mueller A.J."/>
            <person name="Jung M.-Y."/>
            <person name="Strachan C.R."/>
            <person name="Herbold C.W."/>
            <person name="Kirkegaard R.H."/>
            <person name="Daims H."/>
        </authorList>
    </citation>
    <scope>NUCLEOTIDE SEQUENCE [LARGE SCALE GENOMIC DNA]</scope>
</reference>
<dbReference type="PIRSF" id="PIRSF000456">
    <property type="entry name" value="UDP-GlcNAc_acltr"/>
    <property type="match status" value="1"/>
</dbReference>
<keyword evidence="1" id="KW-0444">Lipid biosynthesis</keyword>
<dbReference type="InterPro" id="IPR001451">
    <property type="entry name" value="Hexapep"/>
</dbReference>
<dbReference type="InterPro" id="IPR037157">
    <property type="entry name" value="Acetyltransf_C_sf"/>
</dbReference>
<keyword evidence="3 7" id="KW-0808">Transferase</keyword>
<evidence type="ECO:0000259" key="6">
    <source>
        <dbReference type="Pfam" id="PF13720"/>
    </source>
</evidence>
<evidence type="ECO:0000313" key="8">
    <source>
        <dbReference type="Proteomes" id="UP000594464"/>
    </source>
</evidence>
<dbReference type="SUPFAM" id="SSF51161">
    <property type="entry name" value="Trimeric LpxA-like enzymes"/>
    <property type="match status" value="1"/>
</dbReference>
<dbReference type="Gene3D" id="2.160.10.10">
    <property type="entry name" value="Hexapeptide repeat proteins"/>
    <property type="match status" value="1"/>
</dbReference>
<dbReference type="PANTHER" id="PTHR43480:SF1">
    <property type="entry name" value="ACYL-[ACYL-CARRIER-PROTEIN]--UDP-N-ACETYLGLUCOSAMINE O-ACYLTRANSFERASE, MITOCHONDRIAL-RELATED"/>
    <property type="match status" value="1"/>
</dbReference>
<dbReference type="NCBIfam" id="TIGR01852">
    <property type="entry name" value="lipid_A_lpxA"/>
    <property type="match status" value="1"/>
</dbReference>
<evidence type="ECO:0000256" key="4">
    <source>
        <dbReference type="ARBA" id="ARBA00023098"/>
    </source>
</evidence>
<name>A0A7T0C050_9BACT</name>
<dbReference type="AlphaFoldDB" id="A0A7T0C050"/>
<dbReference type="InterPro" id="IPR011004">
    <property type="entry name" value="Trimer_LpxA-like_sf"/>
</dbReference>
<dbReference type="KEGG" id="nva:G3M78_00340"/>
<dbReference type="GO" id="GO:0009245">
    <property type="term" value="P:lipid A biosynthetic process"/>
    <property type="evidence" value="ECO:0007669"/>
    <property type="project" value="UniProtKB-KW"/>
</dbReference>
<dbReference type="Proteomes" id="UP000594464">
    <property type="component" value="Chromosome"/>
</dbReference>
<dbReference type="GO" id="GO:0016020">
    <property type="term" value="C:membrane"/>
    <property type="evidence" value="ECO:0007669"/>
    <property type="project" value="GOC"/>
</dbReference>
<evidence type="ECO:0000256" key="5">
    <source>
        <dbReference type="ARBA" id="ARBA00023315"/>
    </source>
</evidence>
<dbReference type="EC" id="2.3.1.129" evidence="7"/>
<dbReference type="Gene3D" id="1.20.1180.10">
    <property type="entry name" value="Udp N-acetylglucosamine O-acyltransferase, C-terminal domain"/>
    <property type="match status" value="1"/>
</dbReference>
<feature type="domain" description="UDP N-acetylglucosamine O-acyltransferase C-terminal" evidence="6">
    <location>
        <begin position="175"/>
        <end position="255"/>
    </location>
</feature>
<dbReference type="EMBL" id="CP048620">
    <property type="protein sequence ID" value="QPJ63937.1"/>
    <property type="molecule type" value="Genomic_DNA"/>
</dbReference>
<sequence>MNIHSTAQIHPSAELGEDVSIGPFSIVEADARIGKGTEIGSNAIIHKGARIGEKCRIYHSAAIGGDPQIFGFDINIPSFVEVGSGTTMREYVTINRSGKENQATVIGKDCMLMAYAHVAHDCILGNGVIVVNGTGLSGHVEVGDNAFISGLSGIHQFVRIGKCAMIGGVTAITQDILPYSLVEGRPPRLVGINSVGLRRRNITPAARSCLKQAVKLLKQSDLNTAQAVDRIASEIDSVEEIRYLVDFINSSSRGITK</sequence>
<dbReference type="Pfam" id="PF00132">
    <property type="entry name" value="Hexapep"/>
    <property type="match status" value="2"/>
</dbReference>
<keyword evidence="5 7" id="KW-0012">Acyltransferase</keyword>
<gene>
    <name evidence="7" type="primary">lpxA</name>
    <name evidence="7" type="ORF">G3M78_00340</name>
</gene>
<protein>
    <submittedName>
        <fullName evidence="7">Acyl-ACP--UDP-N-acetylglucosamine O-acyltransferase</fullName>
        <ecNumber evidence="7">2.3.1.129</ecNumber>
    </submittedName>
</protein>